<name>A0ABR3WF82_9PEZI</name>
<feature type="compositionally biased region" description="Acidic residues" evidence="1">
    <location>
        <begin position="299"/>
        <end position="311"/>
    </location>
</feature>
<organism evidence="3 4">
    <name type="scientific">Phialemonium thermophilum</name>
    <dbReference type="NCBI Taxonomy" id="223376"/>
    <lineage>
        <taxon>Eukaryota</taxon>
        <taxon>Fungi</taxon>
        <taxon>Dikarya</taxon>
        <taxon>Ascomycota</taxon>
        <taxon>Pezizomycotina</taxon>
        <taxon>Sordariomycetes</taxon>
        <taxon>Sordariomycetidae</taxon>
        <taxon>Cephalothecales</taxon>
        <taxon>Cephalothecaceae</taxon>
        <taxon>Phialemonium</taxon>
    </lineage>
</organism>
<accession>A0ABR3WF82</accession>
<comment type="caution">
    <text evidence="3">The sequence shown here is derived from an EMBL/GenBank/DDBJ whole genome shotgun (WGS) entry which is preliminary data.</text>
</comment>
<feature type="region of interest" description="Disordered" evidence="1">
    <location>
        <begin position="278"/>
        <end position="329"/>
    </location>
</feature>
<dbReference type="EMBL" id="JAZHXJ010000466">
    <property type="protein sequence ID" value="KAL1860392.1"/>
    <property type="molecule type" value="Genomic_DNA"/>
</dbReference>
<dbReference type="Proteomes" id="UP001586593">
    <property type="component" value="Unassembled WGS sequence"/>
</dbReference>
<reference evidence="3 4" key="1">
    <citation type="journal article" date="2024" name="Commun. Biol.">
        <title>Comparative genomic analysis of thermophilic fungi reveals convergent evolutionary adaptations and gene losses.</title>
        <authorList>
            <person name="Steindorff A.S."/>
            <person name="Aguilar-Pontes M.V."/>
            <person name="Robinson A.J."/>
            <person name="Andreopoulos B."/>
            <person name="LaButti K."/>
            <person name="Kuo A."/>
            <person name="Mondo S."/>
            <person name="Riley R."/>
            <person name="Otillar R."/>
            <person name="Haridas S."/>
            <person name="Lipzen A."/>
            <person name="Grimwood J."/>
            <person name="Schmutz J."/>
            <person name="Clum A."/>
            <person name="Reid I.D."/>
            <person name="Moisan M.C."/>
            <person name="Butler G."/>
            <person name="Nguyen T.T.M."/>
            <person name="Dewar K."/>
            <person name="Conant G."/>
            <person name="Drula E."/>
            <person name="Henrissat B."/>
            <person name="Hansel C."/>
            <person name="Singer S."/>
            <person name="Hutchinson M.I."/>
            <person name="de Vries R.P."/>
            <person name="Natvig D.O."/>
            <person name="Powell A.J."/>
            <person name="Tsang A."/>
            <person name="Grigoriev I.V."/>
        </authorList>
    </citation>
    <scope>NUCLEOTIDE SEQUENCE [LARGE SCALE GENOMIC DNA]</scope>
    <source>
        <strain evidence="3 4">ATCC 24622</strain>
    </source>
</reference>
<proteinExistence type="predicted"/>
<evidence type="ECO:0000256" key="2">
    <source>
        <dbReference type="SAM" id="SignalP"/>
    </source>
</evidence>
<protein>
    <submittedName>
        <fullName evidence="3">Uncharacterized protein</fullName>
    </submittedName>
</protein>
<sequence>MHLPSLAAVLGSWLLFAANSVPGGFVAARPAAAQEKDPAAATTQPGLDLVLDGVVDSLVNVSRRDGRLGKRARGEIKVSTLHERGVDVIPDIDWIRRNTQVDFVRGKTCIFYAGIPDDGQLFAYRWYECNIKNRDRDPVTGEVPRDPVALTQSMDWALQSQILDNCRDVDAITAHVPGEGLEDDGLDIWAVGTFDGLRSRVFAETCEGTVYFLTTQNFHALNPPTDTVWWQYELPALIAGGRVTNIVQANPNFGVVEQNGAVLNPILAWNRASGNPGLGAPRGGYRYTSERRPGTTIPDLEEGQDDVDDSGSESGSDSGSNSGTSTGSP</sequence>
<keyword evidence="2" id="KW-0732">Signal</keyword>
<feature type="chain" id="PRO_5046894533" evidence="2">
    <location>
        <begin position="21"/>
        <end position="329"/>
    </location>
</feature>
<feature type="signal peptide" evidence="2">
    <location>
        <begin position="1"/>
        <end position="20"/>
    </location>
</feature>
<evidence type="ECO:0000313" key="4">
    <source>
        <dbReference type="Proteomes" id="UP001586593"/>
    </source>
</evidence>
<evidence type="ECO:0000313" key="3">
    <source>
        <dbReference type="EMBL" id="KAL1860392.1"/>
    </source>
</evidence>
<keyword evidence="4" id="KW-1185">Reference proteome</keyword>
<feature type="compositionally biased region" description="Low complexity" evidence="1">
    <location>
        <begin position="312"/>
        <end position="329"/>
    </location>
</feature>
<evidence type="ECO:0000256" key="1">
    <source>
        <dbReference type="SAM" id="MobiDB-lite"/>
    </source>
</evidence>
<gene>
    <name evidence="3" type="ORF">VTK73DRAFT_7374</name>
</gene>